<name>A0A9X2IBK1_9GAMM</name>
<dbReference type="PROSITE" id="PS50297">
    <property type="entry name" value="ANK_REP_REGION"/>
    <property type="match status" value="1"/>
</dbReference>
<accession>A0A9X2IBK1</accession>
<evidence type="ECO:0008006" key="4">
    <source>
        <dbReference type="Google" id="ProtNLM"/>
    </source>
</evidence>
<evidence type="ECO:0000256" key="1">
    <source>
        <dbReference type="PROSITE-ProRule" id="PRU00023"/>
    </source>
</evidence>
<dbReference type="InterPro" id="IPR002110">
    <property type="entry name" value="Ankyrin_rpt"/>
</dbReference>
<dbReference type="EMBL" id="JAJKBJ010000009">
    <property type="protein sequence ID" value="MCL9684321.1"/>
    <property type="molecule type" value="Genomic_DNA"/>
</dbReference>
<reference evidence="2" key="1">
    <citation type="submission" date="2021-11" db="EMBL/GenBank/DDBJ databases">
        <title>Legionella maioricencis sp. nov., a new species isolated from hot water samples in Mallorca.</title>
        <authorList>
            <person name="Crespi S."/>
            <person name="Drasar V."/>
            <person name="Salva-Serra F."/>
            <person name="Jaen-Luchoro D."/>
            <person name="Pineiro-Iglesias B."/>
            <person name="Aliaga F."/>
            <person name="Fernandez-Juarez V."/>
            <person name="Coll G."/>
            <person name="Moore E.R.B."/>
            <person name="Bennasar-Figueras A."/>
        </authorList>
    </citation>
    <scope>NUCLEOTIDE SEQUENCE</scope>
    <source>
        <strain evidence="2">HCPI-6</strain>
    </source>
</reference>
<evidence type="ECO:0000313" key="2">
    <source>
        <dbReference type="EMBL" id="MCL9684321.1"/>
    </source>
</evidence>
<comment type="caution">
    <text evidence="2">The sequence shown here is derived from an EMBL/GenBank/DDBJ whole genome shotgun (WGS) entry which is preliminary data.</text>
</comment>
<dbReference type="PROSITE" id="PS50088">
    <property type="entry name" value="ANK_REPEAT"/>
    <property type="match status" value="1"/>
</dbReference>
<sequence length="461" mass="53382">MWDKTPKAESVKSNIFFKELEASQIIHYAWIGPPTYQDERAVPGHDIDGPIQLAQKLQSQGTRVNTIKFWCIKEHQDFYRSEFLKAKVDIQVCAIEDLVKHELKGNLAEAAQQFKAYMEKVNFPKLTTVMKRVEFKDGFSLFLLLTQSGYFLDTNILPLRNRKLLDFSGEKQFTTSGLREWHRDFFLMYSPVVKDPTAMQVFKKWIESPSFANLDVFKDFNIPLISNVTGSKYERLGVEKISYRSYGDRIELGHFYWVHPDRVDCFLQKRVFADINRQSQSPNLYLLESCSLHYSNSADRDQLFSLPIQTETAYVLSKKEKIYFIRLKGVQVVCVEDCLTNLQDYFPKEDKPKPITDSAVTQMVVLHLTQPASKLHHPRYIKNEKNATYLHEAVLLQRAEMVQILLADGANTDLRATYRIFPDNQCIEVTAQELASYLNYSALEEVFTNHSMSISPGNKSF</sequence>
<dbReference type="AlphaFoldDB" id="A0A9X2IBK1"/>
<keyword evidence="1" id="KW-0040">ANK repeat</keyword>
<dbReference type="SUPFAM" id="SSF48403">
    <property type="entry name" value="Ankyrin repeat"/>
    <property type="match status" value="1"/>
</dbReference>
<gene>
    <name evidence="2" type="ORF">LOX96_09470</name>
</gene>
<proteinExistence type="predicted"/>
<dbReference type="RefSeq" id="WP_250421226.1">
    <property type="nucleotide sequence ID" value="NZ_JAJKBJ010000009.1"/>
</dbReference>
<organism evidence="2 3">
    <name type="scientific">Legionella maioricensis</name>
    <dbReference type="NCBI Taxonomy" id="2896528"/>
    <lineage>
        <taxon>Bacteria</taxon>
        <taxon>Pseudomonadati</taxon>
        <taxon>Pseudomonadota</taxon>
        <taxon>Gammaproteobacteria</taxon>
        <taxon>Legionellales</taxon>
        <taxon>Legionellaceae</taxon>
        <taxon>Legionella</taxon>
    </lineage>
</organism>
<feature type="repeat" description="ANK" evidence="1">
    <location>
        <begin position="385"/>
        <end position="417"/>
    </location>
</feature>
<protein>
    <recommendedName>
        <fullName evidence="4">Ankyrin repeat-containing protein</fullName>
    </recommendedName>
</protein>
<dbReference type="InterPro" id="IPR036770">
    <property type="entry name" value="Ankyrin_rpt-contain_sf"/>
</dbReference>
<evidence type="ECO:0000313" key="3">
    <source>
        <dbReference type="Proteomes" id="UP001139721"/>
    </source>
</evidence>
<dbReference type="Proteomes" id="UP001139721">
    <property type="component" value="Unassembled WGS sequence"/>
</dbReference>
<keyword evidence="3" id="KW-1185">Reference proteome</keyword>